<feature type="compositionally biased region" description="Gly residues" evidence="1">
    <location>
        <begin position="419"/>
        <end position="429"/>
    </location>
</feature>
<evidence type="ECO:0000259" key="2">
    <source>
        <dbReference type="PROSITE" id="PS50020"/>
    </source>
</evidence>
<dbReference type="FunFam" id="1.10.555.10:FF:000045">
    <property type="entry name" value="RhoGAP domain containing protein"/>
    <property type="match status" value="1"/>
</dbReference>
<evidence type="ECO:0000313" key="6">
    <source>
        <dbReference type="Proteomes" id="UP000230002"/>
    </source>
</evidence>
<feature type="compositionally biased region" description="Polar residues" evidence="1">
    <location>
        <begin position="56"/>
        <end position="65"/>
    </location>
</feature>
<dbReference type="EMBL" id="AYKW01000006">
    <property type="protein sequence ID" value="PIL34087.1"/>
    <property type="molecule type" value="Genomic_DNA"/>
</dbReference>
<dbReference type="PROSITE" id="PS51016">
    <property type="entry name" value="MYTH4"/>
    <property type="match status" value="1"/>
</dbReference>
<dbReference type="GO" id="GO:0005856">
    <property type="term" value="C:cytoskeleton"/>
    <property type="evidence" value="ECO:0007669"/>
    <property type="project" value="InterPro"/>
</dbReference>
<feature type="domain" description="Rho-GAP" evidence="3">
    <location>
        <begin position="787"/>
        <end position="976"/>
    </location>
</feature>
<dbReference type="SMART" id="SM00139">
    <property type="entry name" value="MyTH4"/>
    <property type="match status" value="1"/>
</dbReference>
<dbReference type="SMART" id="SM00456">
    <property type="entry name" value="WW"/>
    <property type="match status" value="1"/>
</dbReference>
<dbReference type="PROSITE" id="PS50020">
    <property type="entry name" value="WW_DOMAIN_2"/>
    <property type="match status" value="1"/>
</dbReference>
<feature type="region of interest" description="Disordered" evidence="1">
    <location>
        <begin position="1"/>
        <end position="81"/>
    </location>
</feature>
<feature type="compositionally biased region" description="Low complexity" evidence="1">
    <location>
        <begin position="430"/>
        <end position="439"/>
    </location>
</feature>
<evidence type="ECO:0000259" key="3">
    <source>
        <dbReference type="PROSITE" id="PS50238"/>
    </source>
</evidence>
<proteinExistence type="predicted"/>
<gene>
    <name evidence="5" type="ORF">GSI_03798</name>
</gene>
<feature type="compositionally biased region" description="Polar residues" evidence="1">
    <location>
        <begin position="364"/>
        <end position="380"/>
    </location>
</feature>
<feature type="region of interest" description="Disordered" evidence="1">
    <location>
        <begin position="477"/>
        <end position="520"/>
    </location>
</feature>
<dbReference type="SMART" id="SM00324">
    <property type="entry name" value="RhoGAP"/>
    <property type="match status" value="1"/>
</dbReference>
<feature type="domain" description="WW" evidence="2">
    <location>
        <begin position="122"/>
        <end position="155"/>
    </location>
</feature>
<feature type="compositionally biased region" description="Basic and acidic residues" evidence="1">
    <location>
        <begin position="341"/>
        <end position="357"/>
    </location>
</feature>
<dbReference type="InterPro" id="IPR008936">
    <property type="entry name" value="Rho_GTPase_activation_prot"/>
</dbReference>
<dbReference type="Pfam" id="PF00397">
    <property type="entry name" value="WW"/>
    <property type="match status" value="1"/>
</dbReference>
<dbReference type="Gene3D" id="1.10.555.10">
    <property type="entry name" value="Rho GTPase activation protein"/>
    <property type="match status" value="1"/>
</dbReference>
<dbReference type="InterPro" id="IPR036020">
    <property type="entry name" value="WW_dom_sf"/>
</dbReference>
<dbReference type="Pfam" id="PF00784">
    <property type="entry name" value="MyTH4"/>
    <property type="match status" value="1"/>
</dbReference>
<sequence length="1013" mass="109778">MPVAPSSPPFPSAHSTPIKDKNASATAISGAPSTPTHKPFVESENVPPTPEVRLNGQRTSTSSLRSGAATPSRDDQGGGDGWGSKFWVTLVDPQTQISFFACPATGEVSWDPPVGNFLLPPSPDGEWWEMFDEGSGLPYYYHTKSGETVWERPNAFVIPLGTLQNTALARRLSVNRGIHPRTSSDTRNGSKPTNGTPTSERAPYRRSRSYVNDREGGFINAQAIGGKGVGSPLQSRRSQSSTRSSPGRTQNTNGTPSSSNHSSPRSGRRSAQSPRKSTSSAEHLHHHSQGSHGGPLSYERGHVLAPIPGSPYNTDAAPTPAPSVTGRPSPTSTPANGKPASKKDSPSSQKSKTDEGTYGRSRSKSSSYMEYRSPQPQSLSAALEMIALNSSQSSSKSSSSGPSPIPLERRGVSEPGHGSTSGSGSGSGSAAGSRSVNGSPLPKAPVRINTDSRLLSGASLSDGLGTPETPLRFKFMGLGKDKSVPPSPSRPLVAPQPRRSVSGPVPVQIRGKGISSPVLNPEASRHMKQLLDRNGGTPIPIDIYEKVGRAPSSLNTGKYPVLPHDLASDIQQFSETEFAKQYFSTHRTGFIFKRTVPVSEIMSWQKTPITSPLLNVRRELAKDAVKTFRVVQRIMGDRERERPGGVSPATSLASSLSASSGMSLALLEEERWLLGVGLSHGELRDEIYCQVIKQLNRNPNTESVFRGWQLLCVLLVTFPPSKNFEAYLGSYIQQATTQQEGRVDIMAKYCIRRLAYISKKGPRGKPPSAAEIETASDAAFHPSIFGEPLDTVFRLQERNYPDKKVPIILPFLADGILALGGTKSEGIFRVPGDGDLVSDLKLRIDKGYYSLESVDDPHVLASLLKLWLRELIDPLVPDELYNDCITNSDNPEACVQIVQRLPTINRRVVLFVISFLQLFLEEKIQTITKMTSANLALVMAPNLLRCNSESMVVVFTNSQYEQRFVHNLLLHLKCDKVDPDFVPVHGHGAIPATPTIPSAPRRSTNKRTHRPNY</sequence>
<comment type="caution">
    <text evidence="5">The sequence shown here is derived from an EMBL/GenBank/DDBJ whole genome shotgun (WGS) entry which is preliminary data.</text>
</comment>
<name>A0A2G8SK16_9APHY</name>
<dbReference type="STRING" id="1077348.A0A2G8SK16"/>
<feature type="region of interest" description="Disordered" evidence="1">
    <location>
        <begin position="988"/>
        <end position="1013"/>
    </location>
</feature>
<keyword evidence="6" id="KW-1185">Reference proteome</keyword>
<dbReference type="InterPro" id="IPR000857">
    <property type="entry name" value="MyTH4_dom"/>
</dbReference>
<dbReference type="PANTHER" id="PTHR45876">
    <property type="entry name" value="FI04035P"/>
    <property type="match status" value="1"/>
</dbReference>
<protein>
    <submittedName>
        <fullName evidence="5">Transporter</fullName>
    </submittedName>
</protein>
<reference evidence="5 6" key="1">
    <citation type="journal article" date="2015" name="Sci. Rep.">
        <title>Chromosome-level genome map provides insights into diverse defense mechanisms in the medicinal fungus Ganoderma sinense.</title>
        <authorList>
            <person name="Zhu Y."/>
            <person name="Xu J."/>
            <person name="Sun C."/>
            <person name="Zhou S."/>
            <person name="Xu H."/>
            <person name="Nelson D.R."/>
            <person name="Qian J."/>
            <person name="Song J."/>
            <person name="Luo H."/>
            <person name="Xiang L."/>
            <person name="Li Y."/>
            <person name="Xu Z."/>
            <person name="Ji A."/>
            <person name="Wang L."/>
            <person name="Lu S."/>
            <person name="Hayward A."/>
            <person name="Sun W."/>
            <person name="Li X."/>
            <person name="Schwartz D.C."/>
            <person name="Wang Y."/>
            <person name="Chen S."/>
        </authorList>
    </citation>
    <scope>NUCLEOTIDE SEQUENCE [LARGE SCALE GENOMIC DNA]</scope>
    <source>
        <strain evidence="5 6">ZZ0214-1</strain>
    </source>
</reference>
<dbReference type="InterPro" id="IPR000198">
    <property type="entry name" value="RhoGAP_dom"/>
</dbReference>
<dbReference type="GO" id="GO:0005737">
    <property type="term" value="C:cytoplasm"/>
    <property type="evidence" value="ECO:0007669"/>
    <property type="project" value="TreeGrafter"/>
</dbReference>
<dbReference type="CDD" id="cd00201">
    <property type="entry name" value="WW"/>
    <property type="match status" value="1"/>
</dbReference>
<dbReference type="Gene3D" id="1.25.40.530">
    <property type="entry name" value="MyTH4 domain"/>
    <property type="match status" value="1"/>
</dbReference>
<feature type="compositionally biased region" description="Low complexity" evidence="1">
    <location>
        <begin position="390"/>
        <end position="402"/>
    </location>
</feature>
<dbReference type="AlphaFoldDB" id="A0A2G8SK16"/>
<feature type="compositionally biased region" description="Polar residues" evidence="1">
    <location>
        <begin position="271"/>
        <end position="281"/>
    </location>
</feature>
<feature type="region of interest" description="Disordered" evidence="1">
    <location>
        <begin position="173"/>
        <end position="447"/>
    </location>
</feature>
<dbReference type="PROSITE" id="PS50238">
    <property type="entry name" value="RHOGAP"/>
    <property type="match status" value="1"/>
</dbReference>
<dbReference type="PANTHER" id="PTHR45876:SF8">
    <property type="entry name" value="FI04035P"/>
    <property type="match status" value="1"/>
</dbReference>
<feature type="compositionally biased region" description="Low complexity" evidence="1">
    <location>
        <begin position="989"/>
        <end position="1000"/>
    </location>
</feature>
<feature type="compositionally biased region" description="Basic residues" evidence="1">
    <location>
        <begin position="1003"/>
        <end position="1013"/>
    </location>
</feature>
<feature type="domain" description="MyTH4" evidence="4">
    <location>
        <begin position="604"/>
        <end position="776"/>
    </location>
</feature>
<evidence type="ECO:0000256" key="1">
    <source>
        <dbReference type="SAM" id="MobiDB-lite"/>
    </source>
</evidence>
<dbReference type="Proteomes" id="UP000230002">
    <property type="component" value="Unassembled WGS sequence"/>
</dbReference>
<dbReference type="InterPro" id="IPR001202">
    <property type="entry name" value="WW_dom"/>
</dbReference>
<dbReference type="Gene3D" id="2.20.70.10">
    <property type="match status" value="1"/>
</dbReference>
<feature type="compositionally biased region" description="Polar residues" evidence="1">
    <location>
        <begin position="23"/>
        <end position="36"/>
    </location>
</feature>
<dbReference type="SUPFAM" id="SSF51045">
    <property type="entry name" value="WW domain"/>
    <property type="match status" value="1"/>
</dbReference>
<evidence type="ECO:0000259" key="4">
    <source>
        <dbReference type="PROSITE" id="PS51016"/>
    </source>
</evidence>
<feature type="compositionally biased region" description="Polar residues" evidence="1">
    <location>
        <begin position="181"/>
        <end position="199"/>
    </location>
</feature>
<dbReference type="OrthoDB" id="437889at2759"/>
<evidence type="ECO:0000313" key="5">
    <source>
        <dbReference type="EMBL" id="PIL34087.1"/>
    </source>
</evidence>
<feature type="compositionally biased region" description="Low complexity" evidence="1">
    <location>
        <begin position="230"/>
        <end position="265"/>
    </location>
</feature>
<dbReference type="InterPro" id="IPR038185">
    <property type="entry name" value="MyTH4_dom_sf"/>
</dbReference>
<accession>A0A2G8SK16</accession>
<dbReference type="GO" id="GO:0007165">
    <property type="term" value="P:signal transduction"/>
    <property type="evidence" value="ECO:0007669"/>
    <property type="project" value="InterPro"/>
</dbReference>
<feature type="compositionally biased region" description="Pro residues" evidence="1">
    <location>
        <begin position="1"/>
        <end position="11"/>
    </location>
</feature>
<dbReference type="GO" id="GO:0005096">
    <property type="term" value="F:GTPase activator activity"/>
    <property type="evidence" value="ECO:0007669"/>
    <property type="project" value="TreeGrafter"/>
</dbReference>
<organism evidence="5 6">
    <name type="scientific">Ganoderma sinense ZZ0214-1</name>
    <dbReference type="NCBI Taxonomy" id="1077348"/>
    <lineage>
        <taxon>Eukaryota</taxon>
        <taxon>Fungi</taxon>
        <taxon>Dikarya</taxon>
        <taxon>Basidiomycota</taxon>
        <taxon>Agaricomycotina</taxon>
        <taxon>Agaricomycetes</taxon>
        <taxon>Polyporales</taxon>
        <taxon>Polyporaceae</taxon>
        <taxon>Ganoderma</taxon>
    </lineage>
</organism>
<dbReference type="Pfam" id="PF00620">
    <property type="entry name" value="RhoGAP"/>
    <property type="match status" value="1"/>
</dbReference>
<feature type="compositionally biased region" description="Polar residues" evidence="1">
    <location>
        <begin position="326"/>
        <end position="335"/>
    </location>
</feature>
<dbReference type="SUPFAM" id="SSF48350">
    <property type="entry name" value="GTPase activation domain, GAP"/>
    <property type="match status" value="1"/>
</dbReference>